<organism evidence="1">
    <name type="scientific">Anguilla anguilla</name>
    <name type="common">European freshwater eel</name>
    <name type="synonym">Muraena anguilla</name>
    <dbReference type="NCBI Taxonomy" id="7936"/>
    <lineage>
        <taxon>Eukaryota</taxon>
        <taxon>Metazoa</taxon>
        <taxon>Chordata</taxon>
        <taxon>Craniata</taxon>
        <taxon>Vertebrata</taxon>
        <taxon>Euteleostomi</taxon>
        <taxon>Actinopterygii</taxon>
        <taxon>Neopterygii</taxon>
        <taxon>Teleostei</taxon>
        <taxon>Anguilliformes</taxon>
        <taxon>Anguillidae</taxon>
        <taxon>Anguilla</taxon>
    </lineage>
</organism>
<reference evidence="1" key="1">
    <citation type="submission" date="2014-11" db="EMBL/GenBank/DDBJ databases">
        <authorList>
            <person name="Amaro Gonzalez C."/>
        </authorList>
    </citation>
    <scope>NUCLEOTIDE SEQUENCE</scope>
</reference>
<proteinExistence type="predicted"/>
<accession>A0A0E9VT33</accession>
<dbReference type="AlphaFoldDB" id="A0A0E9VT33"/>
<name>A0A0E9VT33_ANGAN</name>
<reference evidence="1" key="2">
    <citation type="journal article" date="2015" name="Fish Shellfish Immunol.">
        <title>Early steps in the European eel (Anguilla anguilla)-Vibrio vulnificus interaction in the gills: Role of the RtxA13 toxin.</title>
        <authorList>
            <person name="Callol A."/>
            <person name="Pajuelo D."/>
            <person name="Ebbesson L."/>
            <person name="Teles M."/>
            <person name="MacKenzie S."/>
            <person name="Amaro C."/>
        </authorList>
    </citation>
    <scope>NUCLEOTIDE SEQUENCE</scope>
</reference>
<evidence type="ECO:0000313" key="1">
    <source>
        <dbReference type="EMBL" id="JAH81234.1"/>
    </source>
</evidence>
<protein>
    <submittedName>
        <fullName evidence="1">Uncharacterized protein</fullName>
    </submittedName>
</protein>
<dbReference type="EMBL" id="GBXM01027343">
    <property type="protein sequence ID" value="JAH81234.1"/>
    <property type="molecule type" value="Transcribed_RNA"/>
</dbReference>
<sequence>MSVLKYMVGVLFHFIRSIDLTLATIYNAIVSTKVSHLYKI</sequence>